<protein>
    <submittedName>
        <fullName evidence="8">IS1249 family transposase</fullName>
    </submittedName>
</protein>
<dbReference type="InterPro" id="IPR001207">
    <property type="entry name" value="Transposase_mutator"/>
</dbReference>
<dbReference type="EMBL" id="CP094528">
    <property type="protein sequence ID" value="UOE46096.1"/>
    <property type="molecule type" value="Genomic_DNA"/>
</dbReference>
<reference evidence="8 11" key="1">
    <citation type="submission" date="2022-03" db="EMBL/GenBank/DDBJ databases">
        <title>Mucilaginibacter sp. isolated from the gut of Protaetia brevitarsis seulensis larvae.</title>
        <authorList>
            <person name="Won M."/>
            <person name="Kim S.-J."/>
            <person name="Kwon S.-W."/>
        </authorList>
    </citation>
    <scope>NUCLEOTIDE SEQUENCE [LARGE SCALE GENOMIC DNA]</scope>
    <source>
        <strain evidence="8 11">CFWR-12</strain>
    </source>
</reference>
<evidence type="ECO:0000313" key="6">
    <source>
        <dbReference type="EMBL" id="UOE46027.1"/>
    </source>
</evidence>
<keyword evidence="11" id="KW-1185">Reference proteome</keyword>
<gene>
    <name evidence="6" type="ORF">MTO99_01360</name>
    <name evidence="7" type="ORF">MTO99_06585</name>
    <name evidence="8" type="ORF">MTO99_06780</name>
    <name evidence="9" type="ORF">MTO99_07430</name>
    <name evidence="10" type="ORF">MTO99_07540</name>
</gene>
<accession>A0ABY4CBM0</accession>
<dbReference type="EMBL" id="CP094528">
    <property type="protein sequence ID" value="UOE46098.1"/>
    <property type="molecule type" value="Genomic_DNA"/>
</dbReference>
<dbReference type="InterPro" id="IPR048004">
    <property type="entry name" value="IS1249_transpos"/>
</dbReference>
<evidence type="ECO:0000313" key="8">
    <source>
        <dbReference type="EMBL" id="UOE46090.1"/>
    </source>
</evidence>
<evidence type="ECO:0000313" key="11">
    <source>
        <dbReference type="Proteomes" id="UP000832097"/>
    </source>
</evidence>
<evidence type="ECO:0000256" key="3">
    <source>
        <dbReference type="ARBA" id="ARBA00022578"/>
    </source>
</evidence>
<evidence type="ECO:0000256" key="1">
    <source>
        <dbReference type="ARBA" id="ARBA00002190"/>
    </source>
</evidence>
<sequence>MVCGSLLVKNGTTAAGTQRWRCRDCGASSVRRRPDVTRREQLRRFLTWLTGKASQAELGGGTGRSFRHDTAWCWDLQPRMPITGEVHDAVLVDGVWVGSWCLLIAQSSTGTVIAWQWAASESTAAWEALFTQIPPPTVVVTDGGSGIRSALARTWPDTKVQRCIFHLQMNVTRELTRKPRLHAGKALRQIALALTDVHTVDDAITWRLTLEAWWQKYGHLTRERSMYDNGQFGYTHHRLRKAWVILHRAAQAGHIFTNLEHGNPRATSRLEGLNSQIRNLLRHHRGMPIEHRRRAAEWFLLLHEIPIDQAHKHAHQPAPKHVEPPTEDPIGPALYDTALSAEEGLWTRSGWAGRT</sequence>
<dbReference type="NCBIfam" id="NF033544">
    <property type="entry name" value="transpos_IS1249"/>
    <property type="match status" value="1"/>
</dbReference>
<evidence type="ECO:0000256" key="4">
    <source>
        <dbReference type="ARBA" id="ARBA00023125"/>
    </source>
</evidence>
<name>A0ABY4CBM0_9MICO</name>
<dbReference type="EMBL" id="CP094528">
    <property type="protein sequence ID" value="UOE46090.1"/>
    <property type="molecule type" value="Genomic_DNA"/>
</dbReference>
<evidence type="ECO:0000256" key="5">
    <source>
        <dbReference type="ARBA" id="ARBA00023172"/>
    </source>
</evidence>
<evidence type="ECO:0000313" key="9">
    <source>
        <dbReference type="EMBL" id="UOE46096.1"/>
    </source>
</evidence>
<comment type="similarity">
    <text evidence="2">Belongs to the transposase mutator family.</text>
</comment>
<keyword evidence="5" id="KW-0233">DNA recombination</keyword>
<dbReference type="RefSeq" id="WP_243558879.1">
    <property type="nucleotide sequence ID" value="NZ_CP094528.1"/>
</dbReference>
<dbReference type="Proteomes" id="UP000832097">
    <property type="component" value="Chromosome"/>
</dbReference>
<dbReference type="EMBL" id="CP094528">
    <property type="protein sequence ID" value="UOE46027.1"/>
    <property type="molecule type" value="Genomic_DNA"/>
</dbReference>
<keyword evidence="4" id="KW-0238">DNA-binding</keyword>
<keyword evidence="3" id="KW-0815">Transposition</keyword>
<dbReference type="PROSITE" id="PS01007">
    <property type="entry name" value="TRANSPOSASE_MUTATOR"/>
    <property type="match status" value="1"/>
</dbReference>
<evidence type="ECO:0000256" key="2">
    <source>
        <dbReference type="ARBA" id="ARBA00010961"/>
    </source>
</evidence>
<dbReference type="Pfam" id="PF00872">
    <property type="entry name" value="Transposase_mut"/>
    <property type="match status" value="1"/>
</dbReference>
<proteinExistence type="inferred from homology"/>
<evidence type="ECO:0000313" key="10">
    <source>
        <dbReference type="EMBL" id="UOE46098.1"/>
    </source>
</evidence>
<comment type="function">
    <text evidence="1">Required for the transposition of the insertion element.</text>
</comment>
<organism evidence="8 11">
    <name type="scientific">Agromyces larvae</name>
    <dbReference type="NCBI Taxonomy" id="2929802"/>
    <lineage>
        <taxon>Bacteria</taxon>
        <taxon>Bacillati</taxon>
        <taxon>Actinomycetota</taxon>
        <taxon>Actinomycetes</taxon>
        <taxon>Micrococcales</taxon>
        <taxon>Microbacteriaceae</taxon>
        <taxon>Agromyces</taxon>
    </lineage>
</organism>
<evidence type="ECO:0000313" key="7">
    <source>
        <dbReference type="EMBL" id="UOE46089.1"/>
    </source>
</evidence>
<dbReference type="EMBL" id="CP094528">
    <property type="protein sequence ID" value="UOE46089.1"/>
    <property type="molecule type" value="Genomic_DNA"/>
</dbReference>